<gene>
    <name evidence="1" type="ORF">BPAG_LOCUS12123</name>
</gene>
<dbReference type="WBParaSite" id="BPAG_0001216101-mRNA-1">
    <property type="protein sequence ID" value="BPAG_0001216101-mRNA-1"/>
    <property type="gene ID" value="BPAG_0001216101"/>
</dbReference>
<dbReference type="EMBL" id="UZAD01013270">
    <property type="protein sequence ID" value="VDN93309.1"/>
    <property type="molecule type" value="Genomic_DNA"/>
</dbReference>
<reference evidence="3" key="1">
    <citation type="submission" date="2017-02" db="UniProtKB">
        <authorList>
            <consortium name="WormBaseParasite"/>
        </authorList>
    </citation>
    <scope>IDENTIFICATION</scope>
</reference>
<organism evidence="3">
    <name type="scientific">Brugia pahangi</name>
    <name type="common">Filarial nematode worm</name>
    <dbReference type="NCBI Taxonomy" id="6280"/>
    <lineage>
        <taxon>Eukaryota</taxon>
        <taxon>Metazoa</taxon>
        <taxon>Ecdysozoa</taxon>
        <taxon>Nematoda</taxon>
        <taxon>Chromadorea</taxon>
        <taxon>Rhabditida</taxon>
        <taxon>Spirurina</taxon>
        <taxon>Spiruromorpha</taxon>
        <taxon>Filarioidea</taxon>
        <taxon>Onchocercidae</taxon>
        <taxon>Brugia</taxon>
    </lineage>
</organism>
<evidence type="ECO:0000313" key="1">
    <source>
        <dbReference type="EMBL" id="VDN93309.1"/>
    </source>
</evidence>
<accession>A0A0N4TTT0</accession>
<evidence type="ECO:0000313" key="3">
    <source>
        <dbReference type="WBParaSite" id="BPAG_0001216101-mRNA-1"/>
    </source>
</evidence>
<proteinExistence type="predicted"/>
<reference evidence="1 2" key="2">
    <citation type="submission" date="2018-11" db="EMBL/GenBank/DDBJ databases">
        <authorList>
            <consortium name="Pathogen Informatics"/>
        </authorList>
    </citation>
    <scope>NUCLEOTIDE SEQUENCE [LARGE SCALE GENOMIC DNA]</scope>
</reference>
<protein>
    <submittedName>
        <fullName evidence="1 3">Uncharacterized protein</fullName>
    </submittedName>
</protein>
<keyword evidence="2" id="KW-1185">Reference proteome</keyword>
<sequence>MNSIHGFLRRILSNRLNLNRDDFSFELLRSSSAQELKTCDNPRQQLMWPRTTSNYEHFHINTTNLVSIFARK</sequence>
<dbReference type="Proteomes" id="UP000278627">
    <property type="component" value="Unassembled WGS sequence"/>
</dbReference>
<dbReference type="AlphaFoldDB" id="A0A0N4TTT0"/>
<evidence type="ECO:0000313" key="2">
    <source>
        <dbReference type="Proteomes" id="UP000278627"/>
    </source>
</evidence>
<name>A0A0N4TTT0_BRUPA</name>